<dbReference type="InterPro" id="IPR050390">
    <property type="entry name" value="C5-Methyltransferase"/>
</dbReference>
<dbReference type="InterPro" id="IPR029063">
    <property type="entry name" value="SAM-dependent_MTases_sf"/>
</dbReference>
<dbReference type="PANTHER" id="PTHR10629">
    <property type="entry name" value="CYTOSINE-SPECIFIC METHYLTRANSFERASE"/>
    <property type="match status" value="1"/>
</dbReference>
<evidence type="ECO:0000256" key="5">
    <source>
        <dbReference type="ARBA" id="ARBA00022747"/>
    </source>
</evidence>
<evidence type="ECO:0000313" key="10">
    <source>
        <dbReference type="EMBL" id="QOZ57685.1"/>
    </source>
</evidence>
<evidence type="ECO:0000256" key="8">
    <source>
        <dbReference type="SAM" id="MobiDB-lite"/>
    </source>
</evidence>
<dbReference type="Proteomes" id="UP000625079">
    <property type="component" value="Unassembled WGS sequence"/>
</dbReference>
<dbReference type="EMBL" id="BMHC01000024">
    <property type="protein sequence ID" value="GGI32283.1"/>
    <property type="molecule type" value="Genomic_DNA"/>
</dbReference>
<evidence type="ECO:0000313" key="9">
    <source>
        <dbReference type="EMBL" id="GGI32283.1"/>
    </source>
</evidence>
<dbReference type="GO" id="GO:0032259">
    <property type="term" value="P:methylation"/>
    <property type="evidence" value="ECO:0007669"/>
    <property type="project" value="UniProtKB-KW"/>
</dbReference>
<name>A0A410UYX0_9BRAD</name>
<keyword evidence="11" id="KW-1185">Reference proteome</keyword>
<proteinExistence type="inferred from homology"/>
<evidence type="ECO:0000256" key="7">
    <source>
        <dbReference type="PROSITE-ProRule" id="PRU01016"/>
    </source>
</evidence>
<feature type="compositionally biased region" description="Basic residues" evidence="8">
    <location>
        <begin position="1"/>
        <end position="11"/>
    </location>
</feature>
<evidence type="ECO:0000256" key="1">
    <source>
        <dbReference type="ARBA" id="ARBA00011975"/>
    </source>
</evidence>
<evidence type="ECO:0000256" key="3">
    <source>
        <dbReference type="ARBA" id="ARBA00022679"/>
    </source>
</evidence>
<evidence type="ECO:0000313" key="11">
    <source>
        <dbReference type="Proteomes" id="UP000593880"/>
    </source>
</evidence>
<protein>
    <recommendedName>
        <fullName evidence="1">DNA (cytosine-5-)-methyltransferase</fullName>
        <ecNumber evidence="1">2.1.1.37</ecNumber>
    </recommendedName>
</protein>
<keyword evidence="2 7" id="KW-0489">Methyltransferase</keyword>
<feature type="region of interest" description="Disordered" evidence="8">
    <location>
        <begin position="1"/>
        <end position="21"/>
    </location>
</feature>
<dbReference type="Gene3D" id="3.90.120.10">
    <property type="entry name" value="DNA Methylase, subunit A, domain 2"/>
    <property type="match status" value="1"/>
</dbReference>
<sequence>MAGARPKKLGARAKTPKDAAPLSKAKMPEFLAVDFFSGAGGTTRGMLDAGGYVIAGVDKDAACERTYTDNNGNMTLDRRPPHYLCRDIFPSSTAHPEGQQEKLMKELDVLIAKYRALAPGRPLMFAICAPCQPFTTLARKEPSERRVERRRKDKNLLSEALKFVRRFRPDVVLSENVSGISDPRFGGIWEAFRKGLRASGYAVGSNVVCASKFGVPQYRKRSILVAVNRKKSKGEAARKGTLSIPVAGGSGEERTVASTISHLPKIEAGELHATIPNHRARTLSDTNLKRIASAKPGVSNSYLSSTPYGDLSLPCHRRVKKKLKTACFTDVYTRMSGDRPSPTITTKCHSISNGRFGHYDTKQNRGISLREAAALQSFRDDYVFYPEDGVCTVARMIGNAVPPRLAQSFAEFSMTLLDKRVFPALTIG</sequence>
<gene>
    <name evidence="9" type="ORF">GCM10010987_68660</name>
    <name evidence="10" type="ORF">XH86_02205</name>
</gene>
<reference evidence="10 11" key="2">
    <citation type="submission" date="2018-06" db="EMBL/GenBank/DDBJ databases">
        <title>Comparative genomics of rhizobia nodulating Arachis hypogaea in China.</title>
        <authorList>
            <person name="Li Y."/>
        </authorList>
    </citation>
    <scope>NUCLEOTIDE SEQUENCE [LARGE SCALE GENOMIC DNA]</scope>
    <source>
        <strain evidence="10 11">CCBAU 51658</strain>
    </source>
</reference>
<reference evidence="9" key="1">
    <citation type="journal article" date="2014" name="Int. J. Syst. Evol. Microbiol.">
        <title>Complete genome sequence of Corynebacterium casei LMG S-19264T (=DSM 44701T), isolated from a smear-ripened cheese.</title>
        <authorList>
            <consortium name="US DOE Joint Genome Institute (JGI-PGF)"/>
            <person name="Walter F."/>
            <person name="Albersmeier A."/>
            <person name="Kalinowski J."/>
            <person name="Ruckert C."/>
        </authorList>
    </citation>
    <scope>NUCLEOTIDE SEQUENCE</scope>
    <source>
        <strain evidence="9">CGMCC 1.15034</strain>
    </source>
</reference>
<evidence type="ECO:0000256" key="2">
    <source>
        <dbReference type="ARBA" id="ARBA00022603"/>
    </source>
</evidence>
<dbReference type="SUPFAM" id="SSF53335">
    <property type="entry name" value="S-adenosyl-L-methionine-dependent methyltransferases"/>
    <property type="match status" value="1"/>
</dbReference>
<dbReference type="Proteomes" id="UP000593880">
    <property type="component" value="Chromosome"/>
</dbReference>
<keyword evidence="3 7" id="KW-0808">Transferase</keyword>
<accession>A0A410UYX0</accession>
<dbReference type="Gene3D" id="3.40.50.150">
    <property type="entry name" value="Vaccinia Virus protein VP39"/>
    <property type="match status" value="1"/>
</dbReference>
<comment type="similarity">
    <text evidence="7">Belongs to the class I-like SAM-binding methyltransferase superfamily. C5-methyltransferase family.</text>
</comment>
<organism evidence="9 12">
    <name type="scientific">Bradyrhizobium guangdongense</name>
    <dbReference type="NCBI Taxonomy" id="1325090"/>
    <lineage>
        <taxon>Bacteria</taxon>
        <taxon>Pseudomonadati</taxon>
        <taxon>Pseudomonadota</taxon>
        <taxon>Alphaproteobacteria</taxon>
        <taxon>Hyphomicrobiales</taxon>
        <taxon>Nitrobacteraceae</taxon>
        <taxon>Bradyrhizobium</taxon>
    </lineage>
</organism>
<dbReference type="REBASE" id="297706">
    <property type="entry name" value="M.Bgu51649ORF2205P"/>
</dbReference>
<dbReference type="OrthoDB" id="9813719at2"/>
<dbReference type="PRINTS" id="PR00105">
    <property type="entry name" value="C5METTRFRASE"/>
</dbReference>
<keyword evidence="4 7" id="KW-0949">S-adenosyl-L-methionine</keyword>
<dbReference type="InterPro" id="IPR001525">
    <property type="entry name" value="C5_MeTfrase"/>
</dbReference>
<dbReference type="PROSITE" id="PS51679">
    <property type="entry name" value="SAM_MT_C5"/>
    <property type="match status" value="1"/>
</dbReference>
<dbReference type="AlphaFoldDB" id="A0A410UYX0"/>
<evidence type="ECO:0000256" key="4">
    <source>
        <dbReference type="ARBA" id="ARBA00022691"/>
    </source>
</evidence>
<keyword evidence="5" id="KW-0680">Restriction system</keyword>
<dbReference type="Pfam" id="PF00145">
    <property type="entry name" value="DNA_methylase"/>
    <property type="match status" value="1"/>
</dbReference>
<dbReference type="GO" id="GO:0009307">
    <property type="term" value="P:DNA restriction-modification system"/>
    <property type="evidence" value="ECO:0007669"/>
    <property type="project" value="UniProtKB-KW"/>
</dbReference>
<dbReference type="EC" id="2.1.1.37" evidence="1"/>
<evidence type="ECO:0000313" key="12">
    <source>
        <dbReference type="Proteomes" id="UP000625079"/>
    </source>
</evidence>
<dbReference type="GO" id="GO:0003886">
    <property type="term" value="F:DNA (cytosine-5-)-methyltransferase activity"/>
    <property type="evidence" value="ECO:0007669"/>
    <property type="project" value="UniProtKB-EC"/>
</dbReference>
<dbReference type="GO" id="GO:0044027">
    <property type="term" value="P:negative regulation of gene expression via chromosomal CpG island methylation"/>
    <property type="evidence" value="ECO:0007669"/>
    <property type="project" value="TreeGrafter"/>
</dbReference>
<dbReference type="EMBL" id="CP030057">
    <property type="protein sequence ID" value="QOZ57685.1"/>
    <property type="molecule type" value="Genomic_DNA"/>
</dbReference>
<feature type="active site" evidence="7">
    <location>
        <position position="131"/>
    </location>
</feature>
<dbReference type="PANTHER" id="PTHR10629:SF52">
    <property type="entry name" value="DNA (CYTOSINE-5)-METHYLTRANSFERASE 1"/>
    <property type="match status" value="1"/>
</dbReference>
<dbReference type="GO" id="GO:0003677">
    <property type="term" value="F:DNA binding"/>
    <property type="evidence" value="ECO:0007669"/>
    <property type="project" value="TreeGrafter"/>
</dbReference>
<reference evidence="9" key="3">
    <citation type="submission" date="2022-12" db="EMBL/GenBank/DDBJ databases">
        <authorList>
            <person name="Sun Q."/>
            <person name="Zhou Y."/>
        </authorList>
    </citation>
    <scope>NUCLEOTIDE SEQUENCE</scope>
    <source>
        <strain evidence="9">CGMCC 1.15034</strain>
    </source>
</reference>
<comment type="catalytic activity">
    <reaction evidence="6">
        <text>a 2'-deoxycytidine in DNA + S-adenosyl-L-methionine = a 5-methyl-2'-deoxycytidine in DNA + S-adenosyl-L-homocysteine + H(+)</text>
        <dbReference type="Rhea" id="RHEA:13681"/>
        <dbReference type="Rhea" id="RHEA-COMP:11369"/>
        <dbReference type="Rhea" id="RHEA-COMP:11370"/>
        <dbReference type="ChEBI" id="CHEBI:15378"/>
        <dbReference type="ChEBI" id="CHEBI:57856"/>
        <dbReference type="ChEBI" id="CHEBI:59789"/>
        <dbReference type="ChEBI" id="CHEBI:85452"/>
        <dbReference type="ChEBI" id="CHEBI:85454"/>
        <dbReference type="EC" id="2.1.1.37"/>
    </reaction>
</comment>
<evidence type="ECO:0000256" key="6">
    <source>
        <dbReference type="ARBA" id="ARBA00047422"/>
    </source>
</evidence>